<feature type="transmembrane region" description="Helical" evidence="2">
    <location>
        <begin position="228"/>
        <end position="251"/>
    </location>
</feature>
<gene>
    <name evidence="3" type="ORF">BTIS_1546</name>
</gene>
<sequence length="296" mass="30149">MASASSNRKSDTDPTGNPASASLDNVPVLSADDSVSSANPFAANAAKVPLFSADSVSTVELPKTASGRSGDTVDTASDLPPTTPLPVTSSDAHASAAHEVAPTMTIPAVTSSDAASQSTASAAKSTATRTAETVQAASDVPYTGEFRADAPAESTIPIPGKAVRLTVDGDDNSGDNSATRSDTVHTPAHNSGDTDNKATTALATEPDKERNESEKTEESSPWKTGVSALTVTFGLILLMLSSIGFLAVYRFPEPVFSAQSGSIDAILLAVLLAVSGLALIAGVLIRTFHHVRAVSK</sequence>
<organism evidence="3 4">
    <name type="scientific">Bifidobacterium tissieri</name>
    <dbReference type="NCBI Taxonomy" id="1630162"/>
    <lineage>
        <taxon>Bacteria</taxon>
        <taxon>Bacillati</taxon>
        <taxon>Actinomycetota</taxon>
        <taxon>Actinomycetes</taxon>
        <taxon>Bifidobacteriales</taxon>
        <taxon>Bifidobacteriaceae</taxon>
        <taxon>Bifidobacterium</taxon>
    </lineage>
</organism>
<proteinExistence type="predicted"/>
<feature type="compositionally biased region" description="Polar residues" evidence="1">
    <location>
        <begin position="188"/>
        <end position="202"/>
    </location>
</feature>
<feature type="region of interest" description="Disordered" evidence="1">
    <location>
        <begin position="61"/>
        <end position="136"/>
    </location>
</feature>
<feature type="compositionally biased region" description="Polar residues" evidence="1">
    <location>
        <begin position="1"/>
        <end position="23"/>
    </location>
</feature>
<keyword evidence="2" id="KW-0472">Membrane</keyword>
<keyword evidence="2" id="KW-0812">Transmembrane</keyword>
<evidence type="ECO:0000313" key="3">
    <source>
        <dbReference type="EMBL" id="OZG57139.1"/>
    </source>
</evidence>
<evidence type="ECO:0000313" key="4">
    <source>
        <dbReference type="Proteomes" id="UP000216444"/>
    </source>
</evidence>
<feature type="region of interest" description="Disordered" evidence="1">
    <location>
        <begin position="148"/>
        <end position="221"/>
    </location>
</feature>
<feature type="compositionally biased region" description="Low complexity" evidence="1">
    <location>
        <begin position="108"/>
        <end position="133"/>
    </location>
</feature>
<keyword evidence="4" id="KW-1185">Reference proteome</keyword>
<feature type="compositionally biased region" description="Basic and acidic residues" evidence="1">
    <location>
        <begin position="205"/>
        <end position="220"/>
    </location>
</feature>
<dbReference type="RefSeq" id="WP_094664298.1">
    <property type="nucleotide sequence ID" value="NZ_MWWV01000011.1"/>
</dbReference>
<accession>A0A261FDB7</accession>
<evidence type="ECO:0000256" key="1">
    <source>
        <dbReference type="SAM" id="MobiDB-lite"/>
    </source>
</evidence>
<protein>
    <submittedName>
        <fullName evidence="3">Uncharacterized protein</fullName>
    </submittedName>
</protein>
<feature type="compositionally biased region" description="Polar residues" evidence="1">
    <location>
        <begin position="66"/>
        <end position="75"/>
    </location>
</feature>
<comment type="caution">
    <text evidence="3">The sequence shown here is derived from an EMBL/GenBank/DDBJ whole genome shotgun (WGS) entry which is preliminary data.</text>
</comment>
<name>A0A261FDB7_9BIFI</name>
<reference evidence="3 4" key="1">
    <citation type="journal article" date="2017" name="BMC Genomics">
        <title>Comparative genomic and phylogenomic analyses of the Bifidobacteriaceae family.</title>
        <authorList>
            <person name="Lugli G.A."/>
            <person name="Milani C."/>
            <person name="Turroni F."/>
            <person name="Duranti S."/>
            <person name="Mancabelli L."/>
            <person name="Mangifesta M."/>
            <person name="Ferrario C."/>
            <person name="Modesto M."/>
            <person name="Mattarelli P."/>
            <person name="Jiri K."/>
            <person name="van Sinderen D."/>
            <person name="Ventura M."/>
        </authorList>
    </citation>
    <scope>NUCLEOTIDE SEQUENCE [LARGE SCALE GENOMIC DNA]</scope>
    <source>
        <strain evidence="3 4">DSM 100201</strain>
    </source>
</reference>
<evidence type="ECO:0000256" key="2">
    <source>
        <dbReference type="SAM" id="Phobius"/>
    </source>
</evidence>
<dbReference type="Proteomes" id="UP000216444">
    <property type="component" value="Unassembled WGS sequence"/>
</dbReference>
<feature type="region of interest" description="Disordered" evidence="1">
    <location>
        <begin position="1"/>
        <end position="25"/>
    </location>
</feature>
<keyword evidence="2" id="KW-1133">Transmembrane helix</keyword>
<feature type="transmembrane region" description="Helical" evidence="2">
    <location>
        <begin position="263"/>
        <end position="285"/>
    </location>
</feature>
<dbReference type="AlphaFoldDB" id="A0A261FDB7"/>
<dbReference type="EMBL" id="MWWV01000011">
    <property type="protein sequence ID" value="OZG57139.1"/>
    <property type="molecule type" value="Genomic_DNA"/>
</dbReference>